<keyword evidence="2" id="KW-1185">Reference proteome</keyword>
<reference evidence="1 2" key="1">
    <citation type="submission" date="2018-07" db="EMBL/GenBank/DDBJ databases">
        <title>Desertimonas flava gen. nov. sp. nov.</title>
        <authorList>
            <person name="Liu S."/>
        </authorList>
    </citation>
    <scope>NUCLEOTIDE SEQUENCE [LARGE SCALE GENOMIC DNA]</scope>
    <source>
        <strain evidence="1 2">16Sb5-5</strain>
    </source>
</reference>
<evidence type="ECO:0000313" key="2">
    <source>
        <dbReference type="Proteomes" id="UP000252770"/>
    </source>
</evidence>
<accession>A0A367YR76</accession>
<name>A0A367YR76_9ACTN</name>
<comment type="caution">
    <text evidence="1">The sequence shown here is derived from an EMBL/GenBank/DDBJ whole genome shotgun (WGS) entry which is preliminary data.</text>
</comment>
<protein>
    <submittedName>
        <fullName evidence="1">Uncharacterized protein</fullName>
    </submittedName>
</protein>
<dbReference type="EMBL" id="QOUI01000012">
    <property type="protein sequence ID" value="RCK68300.1"/>
    <property type="molecule type" value="Genomic_DNA"/>
</dbReference>
<organism evidence="1 2">
    <name type="scientific">Desertihabitans brevis</name>
    <dbReference type="NCBI Taxonomy" id="2268447"/>
    <lineage>
        <taxon>Bacteria</taxon>
        <taxon>Bacillati</taxon>
        <taxon>Actinomycetota</taxon>
        <taxon>Actinomycetes</taxon>
        <taxon>Propionibacteriales</taxon>
        <taxon>Propionibacteriaceae</taxon>
        <taxon>Desertihabitans</taxon>
    </lineage>
</organism>
<dbReference type="AlphaFoldDB" id="A0A367YR76"/>
<evidence type="ECO:0000313" key="1">
    <source>
        <dbReference type="EMBL" id="RCK68300.1"/>
    </source>
</evidence>
<sequence>MTDYVWTAPVARKRHRCQMCGRVILPGESYQRMAGLDRCEAWTFKCCDHCSRVVHAWTRHSGESEWYEDAIWDWLADGHPTVYAAAQAGWRYPDGELVPLPFQPRCFTCGTFIGGDALWCPPCDRARIDRIARSLESISAELRRAS</sequence>
<gene>
    <name evidence="1" type="ORF">DT076_16770</name>
</gene>
<dbReference type="RefSeq" id="WP_114127861.1">
    <property type="nucleotide sequence ID" value="NZ_QOUI01000012.1"/>
</dbReference>
<proteinExistence type="predicted"/>
<dbReference type="Proteomes" id="UP000252770">
    <property type="component" value="Unassembled WGS sequence"/>
</dbReference>